<keyword evidence="3 11" id="KW-0489">Methyltransferase</keyword>
<evidence type="ECO:0000259" key="10">
    <source>
        <dbReference type="Pfam" id="PF12161"/>
    </source>
</evidence>
<feature type="domain" description="DNA methylase adenine-specific" evidence="9">
    <location>
        <begin position="154"/>
        <end position="445"/>
    </location>
</feature>
<dbReference type="PRINTS" id="PR00507">
    <property type="entry name" value="N12N6MTFRASE"/>
</dbReference>
<proteinExistence type="inferred from homology"/>
<evidence type="ECO:0000256" key="1">
    <source>
        <dbReference type="ARBA" id="ARBA00006594"/>
    </source>
</evidence>
<evidence type="ECO:0000256" key="7">
    <source>
        <dbReference type="ARBA" id="ARBA00047942"/>
    </source>
</evidence>
<gene>
    <name evidence="11" type="ORF">QCQ61_10855</name>
</gene>
<dbReference type="PANTHER" id="PTHR42998:SF1">
    <property type="entry name" value="TYPE I RESTRICTION ENZYME HINDI METHYLASE SUBUNIT"/>
    <property type="match status" value="1"/>
</dbReference>
<keyword evidence="12" id="KW-1185">Reference proteome</keyword>
<dbReference type="InterPro" id="IPR038333">
    <property type="entry name" value="T1MK-like_N_sf"/>
</dbReference>
<evidence type="ECO:0000256" key="3">
    <source>
        <dbReference type="ARBA" id="ARBA00022603"/>
    </source>
</evidence>
<protein>
    <recommendedName>
        <fullName evidence="2">site-specific DNA-methyltransferase (adenine-specific)</fullName>
        <ecNumber evidence="2">2.1.1.72</ecNumber>
    </recommendedName>
</protein>
<comment type="catalytic activity">
    <reaction evidence="7">
        <text>a 2'-deoxyadenosine in DNA + S-adenosyl-L-methionine = an N(6)-methyl-2'-deoxyadenosine in DNA + S-adenosyl-L-homocysteine + H(+)</text>
        <dbReference type="Rhea" id="RHEA:15197"/>
        <dbReference type="Rhea" id="RHEA-COMP:12418"/>
        <dbReference type="Rhea" id="RHEA-COMP:12419"/>
        <dbReference type="ChEBI" id="CHEBI:15378"/>
        <dbReference type="ChEBI" id="CHEBI:57856"/>
        <dbReference type="ChEBI" id="CHEBI:59789"/>
        <dbReference type="ChEBI" id="CHEBI:90615"/>
        <dbReference type="ChEBI" id="CHEBI:90616"/>
        <dbReference type="EC" id="2.1.1.72"/>
    </reaction>
</comment>
<evidence type="ECO:0000256" key="5">
    <source>
        <dbReference type="ARBA" id="ARBA00022691"/>
    </source>
</evidence>
<dbReference type="PANTHER" id="PTHR42998">
    <property type="entry name" value="TYPE I RESTRICTION ENZYME HINDVIIP M PROTEIN-RELATED"/>
    <property type="match status" value="1"/>
</dbReference>
<dbReference type="InterPro" id="IPR022749">
    <property type="entry name" value="D12N6_MeTrfase_N"/>
</dbReference>
<keyword evidence="6" id="KW-0680">Restriction system</keyword>
<dbReference type="Gene3D" id="3.40.50.150">
    <property type="entry name" value="Vaccinia Virus protein VP39"/>
    <property type="match status" value="1"/>
</dbReference>
<reference evidence="11 12" key="1">
    <citation type="submission" date="2023-04" db="EMBL/GenBank/DDBJ databases">
        <title>Taxonomic identification of the Arctic strain Aequorivita sp. nov. and transcriptomic analysis in response to temperature stress.</title>
        <authorList>
            <person name="Liu W."/>
            <person name="Cong B."/>
            <person name="Lin J."/>
        </authorList>
    </citation>
    <scope>NUCLEOTIDE SEQUENCE [LARGE SCALE GENOMIC DNA]</scope>
    <source>
        <strain evidence="11 12">Ant34-E75</strain>
    </source>
</reference>
<evidence type="ECO:0000259" key="9">
    <source>
        <dbReference type="Pfam" id="PF02384"/>
    </source>
</evidence>
<dbReference type="EC" id="2.1.1.72" evidence="2"/>
<dbReference type="InterPro" id="IPR029063">
    <property type="entry name" value="SAM-dependent_MTases_sf"/>
</dbReference>
<evidence type="ECO:0000313" key="11">
    <source>
        <dbReference type="EMBL" id="WGF91707.1"/>
    </source>
</evidence>
<evidence type="ECO:0000256" key="2">
    <source>
        <dbReference type="ARBA" id="ARBA00011900"/>
    </source>
</evidence>
<evidence type="ECO:0000256" key="8">
    <source>
        <dbReference type="SAM" id="Coils"/>
    </source>
</evidence>
<dbReference type="Gene3D" id="1.20.1260.30">
    <property type="match status" value="1"/>
</dbReference>
<dbReference type="GO" id="GO:0008168">
    <property type="term" value="F:methyltransferase activity"/>
    <property type="evidence" value="ECO:0007669"/>
    <property type="project" value="UniProtKB-KW"/>
</dbReference>
<dbReference type="EMBL" id="CP122379">
    <property type="protein sequence ID" value="WGF91707.1"/>
    <property type="molecule type" value="Genomic_DNA"/>
</dbReference>
<evidence type="ECO:0000313" key="12">
    <source>
        <dbReference type="Proteomes" id="UP001238523"/>
    </source>
</evidence>
<dbReference type="RefSeq" id="WP_279447675.1">
    <property type="nucleotide sequence ID" value="NZ_CP122379.1"/>
</dbReference>
<evidence type="ECO:0000256" key="4">
    <source>
        <dbReference type="ARBA" id="ARBA00022679"/>
    </source>
</evidence>
<comment type="similarity">
    <text evidence="1">Belongs to the N(4)/N(6)-methyltransferase family.</text>
</comment>
<accession>A0ABY8KVG1</accession>
<keyword evidence="5" id="KW-0949">S-adenosyl-L-methionine</keyword>
<dbReference type="InterPro" id="IPR052916">
    <property type="entry name" value="Type-I_RE_MTase_Subunit"/>
</dbReference>
<evidence type="ECO:0000256" key="6">
    <source>
        <dbReference type="ARBA" id="ARBA00022747"/>
    </source>
</evidence>
<name>A0ABY8KVG1_9FLAO</name>
<organism evidence="11 12">
    <name type="scientific">Aequorivita marisscotiae</name>
    <dbReference type="NCBI Taxonomy" id="3040348"/>
    <lineage>
        <taxon>Bacteria</taxon>
        <taxon>Pseudomonadati</taxon>
        <taxon>Bacteroidota</taxon>
        <taxon>Flavobacteriia</taxon>
        <taxon>Flavobacteriales</taxon>
        <taxon>Flavobacteriaceae</taxon>
        <taxon>Aequorivita</taxon>
    </lineage>
</organism>
<feature type="domain" description="N6 adenine-specific DNA methyltransferase N-terminal" evidence="10">
    <location>
        <begin position="9"/>
        <end position="146"/>
    </location>
</feature>
<dbReference type="Proteomes" id="UP001238523">
    <property type="component" value="Chromosome"/>
</dbReference>
<keyword evidence="8" id="KW-0175">Coiled coil</keyword>
<dbReference type="InterPro" id="IPR003356">
    <property type="entry name" value="DNA_methylase_A-5"/>
</dbReference>
<dbReference type="Pfam" id="PF12161">
    <property type="entry name" value="HsdM_N"/>
    <property type="match status" value="1"/>
</dbReference>
<keyword evidence="4" id="KW-0808">Transferase</keyword>
<feature type="coiled-coil region" evidence="8">
    <location>
        <begin position="563"/>
        <end position="594"/>
    </location>
</feature>
<sequence length="741" mass="85492">MTNQELKKLNENLWSAATKMRADSDLKLNEIDTPLLGLIFLKFADNKYSLIESEIEAELKAQEDSRRQRPVHEIAIEKCGFYLPRKARYNYLLNLPEEEDIAKAIKEAMDEIESYKPELKDVLPQDEYFALSRIDSSLLKTLLKNFSDIPVTASGDIFGKIYEFFLGKFAMSEGQGGGEFYTPTSVVKYMVEVLEPYEGTVFDPACGSGGMFVQCSNFVDRRKNGQASGGEKNLFVYGAEKTLATVKLAKMNIVVNGLRGDIKQANAYYEDAHDSFGRFDYVMANPPFNVKDVNYDRIKDDKRFNTYGIPQNKSAKAKKTKDGDVNFVPNGNYLWINLFATSLKPNGKAALVMANSASDARHSERDIRETLVKKGLISQMVTMSSNMFSTVTLPASLWFFDKSKEVLDFETEKENIKILFIDARNVYRQVDRAHREFTQEQIWNLGVISRLYEGQENRFIELVDLYLKNVNDLLPNCLSSFQTVIDSYNTFFSSFKKWFESKEFSKEEALHDEFEGLLDFFTSEGLPKNHFVQQYERVFTALNTYFEKGLSTNKLQSEVELVLKDFEEEKRTVKKAIEKAFRALEKNYKIADKDFKEKDDKLWKKIENFRNLTTSLERFIEHTNERINSEPVFTEDTEGKSAIYFIKQIQWLQERFPEGKYEDVIGLCKVANYEEVKEQDFSLNTGRYVGVVIEEDGMTEEEFVEEMIRLNTELNVESVTSLELLSTINKNLDNLTDAYEV</sequence>
<dbReference type="GO" id="GO:0032259">
    <property type="term" value="P:methylation"/>
    <property type="evidence" value="ECO:0007669"/>
    <property type="project" value="UniProtKB-KW"/>
</dbReference>
<dbReference type="SUPFAM" id="SSF53335">
    <property type="entry name" value="S-adenosyl-L-methionine-dependent methyltransferases"/>
    <property type="match status" value="1"/>
</dbReference>
<dbReference type="Pfam" id="PF02384">
    <property type="entry name" value="N6_Mtase"/>
    <property type="match status" value="1"/>
</dbReference>